<comment type="caution">
    <text evidence="1">The sequence shown here is derived from an EMBL/GenBank/DDBJ whole genome shotgun (WGS) entry which is preliminary data.</text>
</comment>
<dbReference type="Pfam" id="PF13671">
    <property type="entry name" value="AAA_33"/>
    <property type="match status" value="1"/>
</dbReference>
<keyword evidence="2" id="KW-1185">Reference proteome</keyword>
<gene>
    <name evidence="1" type="ORF">DLM86_01445</name>
</gene>
<dbReference type="AlphaFoldDB" id="A0A2V5L3Z1"/>
<evidence type="ECO:0000313" key="2">
    <source>
        <dbReference type="Proteomes" id="UP000247476"/>
    </source>
</evidence>
<dbReference type="GO" id="GO:0016740">
    <property type="term" value="F:transferase activity"/>
    <property type="evidence" value="ECO:0007669"/>
    <property type="project" value="UniProtKB-KW"/>
</dbReference>
<dbReference type="InterPro" id="IPR027417">
    <property type="entry name" value="P-loop_NTPase"/>
</dbReference>
<dbReference type="SUPFAM" id="SSF52540">
    <property type="entry name" value="P-loop containing nucleoside triphosphate hydrolases"/>
    <property type="match status" value="1"/>
</dbReference>
<dbReference type="Gene3D" id="3.40.50.300">
    <property type="entry name" value="P-loop containing nucleotide triphosphate hydrolases"/>
    <property type="match status" value="1"/>
</dbReference>
<evidence type="ECO:0000313" key="1">
    <source>
        <dbReference type="EMBL" id="PYI57566.1"/>
    </source>
</evidence>
<keyword evidence="1" id="KW-0808">Transferase</keyword>
<organism evidence="1 2">
    <name type="scientific">Paenibacillus flagellatus</name>
    <dbReference type="NCBI Taxonomy" id="2211139"/>
    <lineage>
        <taxon>Bacteria</taxon>
        <taxon>Bacillati</taxon>
        <taxon>Bacillota</taxon>
        <taxon>Bacilli</taxon>
        <taxon>Bacillales</taxon>
        <taxon>Paenibacillaceae</taxon>
        <taxon>Paenibacillus</taxon>
    </lineage>
</organism>
<reference evidence="1 2" key="1">
    <citation type="submission" date="2018-05" db="EMBL/GenBank/DDBJ databases">
        <title>Paenibacillus flagellatus sp. nov., isolated from selenium mineral soil.</title>
        <authorList>
            <person name="Dai X."/>
        </authorList>
    </citation>
    <scope>NUCLEOTIDE SEQUENCE [LARGE SCALE GENOMIC DNA]</scope>
    <source>
        <strain evidence="1 2">DXL2</strain>
    </source>
</reference>
<dbReference type="Proteomes" id="UP000247476">
    <property type="component" value="Unassembled WGS sequence"/>
</dbReference>
<dbReference type="OrthoDB" id="9811893at2"/>
<name>A0A2V5L3Z1_9BACL</name>
<sequence>MRDEPGIVLVTGVMASGKSTVAQLLAERFERSVHVRGDMFRKMVVNGRVEMSPDVPEEAERQLLLRYRLAASTADAYREAGFRVVVQDVAVGPMLSDFVGFFRTRPLHVVVLCPRPDVVAEREAARGKKGYGAAWTPAMLDDVLRGTTPRIGLWLDTSDWTAERTVDEILRRLPEEGGVE</sequence>
<protein>
    <submittedName>
        <fullName evidence="1">Phosphotransferase</fullName>
    </submittedName>
</protein>
<dbReference type="EMBL" id="QJVJ01000001">
    <property type="protein sequence ID" value="PYI57566.1"/>
    <property type="molecule type" value="Genomic_DNA"/>
</dbReference>
<proteinExistence type="predicted"/>
<accession>A0A2V5L3Z1</accession>